<name>A0A8S2Y0Q9_9BILA</name>
<dbReference type="EMBL" id="CAJOBC010111565">
    <property type="protein sequence ID" value="CAF4530475.1"/>
    <property type="molecule type" value="Genomic_DNA"/>
</dbReference>
<reference evidence="1" key="1">
    <citation type="submission" date="2021-02" db="EMBL/GenBank/DDBJ databases">
        <authorList>
            <person name="Nowell W R."/>
        </authorList>
    </citation>
    <scope>NUCLEOTIDE SEQUENCE</scope>
</reference>
<sequence length="208" mass="24171">ITYKCSEYKKFPACSYQLKAKQHVDGTYQLYSSSCHNHQQRADSNRLLSPIRDNIRQMTDKGLTAVQIKKVMKVLHPDLFIDSKIKSAVEYKQQQNRCLDKIHDVFVPYFEAVDVNNTFICLTTRQLLSTCKYSSVLYIDYTYKVTANEFSTFIRFFSFFATNGLKEFACVHAVGMMLLWGTRQMPQEIGKRRGKGRPKKVKYALSKD</sequence>
<gene>
    <name evidence="1" type="ORF">SRO942_LOCUS46173</name>
</gene>
<comment type="caution">
    <text evidence="1">The sequence shown here is derived from an EMBL/GenBank/DDBJ whole genome shotgun (WGS) entry which is preliminary data.</text>
</comment>
<dbReference type="Proteomes" id="UP000681722">
    <property type="component" value="Unassembled WGS sequence"/>
</dbReference>
<evidence type="ECO:0008006" key="3">
    <source>
        <dbReference type="Google" id="ProtNLM"/>
    </source>
</evidence>
<proteinExistence type="predicted"/>
<accession>A0A8S2Y0Q9</accession>
<organism evidence="1 2">
    <name type="scientific">Didymodactylos carnosus</name>
    <dbReference type="NCBI Taxonomy" id="1234261"/>
    <lineage>
        <taxon>Eukaryota</taxon>
        <taxon>Metazoa</taxon>
        <taxon>Spiralia</taxon>
        <taxon>Gnathifera</taxon>
        <taxon>Rotifera</taxon>
        <taxon>Eurotatoria</taxon>
        <taxon>Bdelloidea</taxon>
        <taxon>Philodinida</taxon>
        <taxon>Philodinidae</taxon>
        <taxon>Didymodactylos</taxon>
    </lineage>
</organism>
<protein>
    <recommendedName>
        <fullName evidence="3">SWIM-type domain-containing protein</fullName>
    </recommendedName>
</protein>
<dbReference type="AlphaFoldDB" id="A0A8S2Y0Q9"/>
<feature type="non-terminal residue" evidence="1">
    <location>
        <position position="208"/>
    </location>
</feature>
<evidence type="ECO:0000313" key="1">
    <source>
        <dbReference type="EMBL" id="CAF4530475.1"/>
    </source>
</evidence>
<evidence type="ECO:0000313" key="2">
    <source>
        <dbReference type="Proteomes" id="UP000681722"/>
    </source>
</evidence>